<keyword evidence="2" id="KW-1185">Reference proteome</keyword>
<gene>
    <name evidence="1" type="ORF">OIU79_021339</name>
</gene>
<organism evidence="1 2">
    <name type="scientific">Salix purpurea</name>
    <name type="common">Purple osier willow</name>
    <dbReference type="NCBI Taxonomy" id="77065"/>
    <lineage>
        <taxon>Eukaryota</taxon>
        <taxon>Viridiplantae</taxon>
        <taxon>Streptophyta</taxon>
        <taxon>Embryophyta</taxon>
        <taxon>Tracheophyta</taxon>
        <taxon>Spermatophyta</taxon>
        <taxon>Magnoliopsida</taxon>
        <taxon>eudicotyledons</taxon>
        <taxon>Gunneridae</taxon>
        <taxon>Pentapetalae</taxon>
        <taxon>rosids</taxon>
        <taxon>fabids</taxon>
        <taxon>Malpighiales</taxon>
        <taxon>Salicaceae</taxon>
        <taxon>Saliceae</taxon>
        <taxon>Salix</taxon>
    </lineage>
</organism>
<name>A0A9Q1AGT5_SALPP</name>
<comment type="caution">
    <text evidence="1">The sequence shown here is derived from an EMBL/GenBank/DDBJ whole genome shotgun (WGS) entry which is preliminary data.</text>
</comment>
<accession>A0A9Q1AGT5</accession>
<reference evidence="1" key="1">
    <citation type="submission" date="2022-11" db="EMBL/GenBank/DDBJ databases">
        <authorList>
            <person name="Hyden B.L."/>
            <person name="Feng K."/>
            <person name="Yates T."/>
            <person name="Jawdy S."/>
            <person name="Smart L.B."/>
            <person name="Muchero W."/>
        </authorList>
    </citation>
    <scope>NUCLEOTIDE SEQUENCE</scope>
    <source>
        <tissue evidence="1">Shoot tip</tissue>
    </source>
</reference>
<dbReference type="AlphaFoldDB" id="A0A9Q1AGT5"/>
<protein>
    <submittedName>
        <fullName evidence="1">Uncharacterized protein</fullName>
    </submittedName>
</protein>
<evidence type="ECO:0000313" key="1">
    <source>
        <dbReference type="EMBL" id="KAJ6770669.1"/>
    </source>
</evidence>
<dbReference type="EMBL" id="JAPFFK010000003">
    <property type="protein sequence ID" value="KAJ6770669.1"/>
    <property type="molecule type" value="Genomic_DNA"/>
</dbReference>
<evidence type="ECO:0000313" key="2">
    <source>
        <dbReference type="Proteomes" id="UP001151532"/>
    </source>
</evidence>
<reference evidence="1" key="2">
    <citation type="journal article" date="2023" name="Int. J. Mol. Sci.">
        <title>De Novo Assembly and Annotation of 11 Diverse Shrub Willow (Salix) Genomes Reveals Novel Gene Organization in Sex-Linked Regions.</title>
        <authorList>
            <person name="Hyden B."/>
            <person name="Feng K."/>
            <person name="Yates T.B."/>
            <person name="Jawdy S."/>
            <person name="Cereghino C."/>
            <person name="Smart L.B."/>
            <person name="Muchero W."/>
        </authorList>
    </citation>
    <scope>NUCLEOTIDE SEQUENCE</scope>
    <source>
        <tissue evidence="1">Shoot tip</tissue>
    </source>
</reference>
<dbReference type="Proteomes" id="UP001151532">
    <property type="component" value="Chromosome 11"/>
</dbReference>
<sequence>MGGFHFNTDTSIIQTGAEMGVVDFGDDEKVKWGFGGDGQRWTGVDFRREEWWRDVFSGGVSEVTGVVDFGDDEKVKWGFGDDGQRWVLISGEKSGEEMDFQAMAGFRLAGFFGSFSLKLLSTF</sequence>
<proteinExistence type="predicted"/>